<feature type="compositionally biased region" description="Basic and acidic residues" evidence="1">
    <location>
        <begin position="309"/>
        <end position="331"/>
    </location>
</feature>
<organism evidence="2 3">
    <name type="scientific">Saccoglossus kowalevskii</name>
    <name type="common">Acorn worm</name>
    <dbReference type="NCBI Taxonomy" id="10224"/>
    <lineage>
        <taxon>Eukaryota</taxon>
        <taxon>Metazoa</taxon>
        <taxon>Hemichordata</taxon>
        <taxon>Enteropneusta</taxon>
        <taxon>Harrimaniidae</taxon>
        <taxon>Saccoglossus</taxon>
    </lineage>
</organism>
<dbReference type="SMART" id="SM00684">
    <property type="entry name" value="DM15"/>
    <property type="match status" value="3"/>
</dbReference>
<accession>A0ABM0MAC9</accession>
<sequence length="339" mass="38870">MATDVVQMKQTESNIHNSLNDPELPELTRVEHVDKSDILITEGEMISSDEQCGKESNQSGRSRKKFQEAPAPKTNPWTKSTNFNTVTNVTEEVVPTATVIRVSDKRPVKVADFSDVTNWPTPSELQQEVSKDKEVSLKRGLSVYRKKLGIGQSQEMNTLFRFWSFFLRTNFNRKMYQEFKQLSVEDAKAGYRYGLECLFRYYSYGLEVKFRPEIFKDFQEETARDYESGQLYGLEKFWAYLKYSRRHVDVDSKLHGVLKKFKRLEDFRVVPPKEEDEDKLHGAKGGSTSALQETSTGGKTVKTPAPSETLKEKPQSKKADPVDKKGVEKTKQTNSSEES</sequence>
<dbReference type="RefSeq" id="XP_006816970.1">
    <property type="nucleotide sequence ID" value="XM_006816907.1"/>
</dbReference>
<dbReference type="GeneID" id="100367065"/>
<gene>
    <name evidence="3" type="primary">LOC100367065</name>
</gene>
<evidence type="ECO:0000313" key="3">
    <source>
        <dbReference type="RefSeq" id="XP_006816970.1"/>
    </source>
</evidence>
<name>A0ABM0MAC9_SACKO</name>
<keyword evidence="2" id="KW-1185">Reference proteome</keyword>
<feature type="region of interest" description="Disordered" evidence="1">
    <location>
        <begin position="272"/>
        <end position="339"/>
    </location>
</feature>
<reference evidence="3" key="1">
    <citation type="submission" date="2025-08" db="UniProtKB">
        <authorList>
            <consortium name="RefSeq"/>
        </authorList>
    </citation>
    <scope>IDENTIFICATION</scope>
    <source>
        <tissue evidence="3">Testes</tissue>
    </source>
</reference>
<feature type="compositionally biased region" description="Basic and acidic residues" evidence="1">
    <location>
        <begin position="272"/>
        <end position="281"/>
    </location>
</feature>
<dbReference type="InterPro" id="IPR006607">
    <property type="entry name" value="DM15"/>
</dbReference>
<feature type="compositionally biased region" description="Polar residues" evidence="1">
    <location>
        <begin position="48"/>
        <end position="60"/>
    </location>
</feature>
<dbReference type="Proteomes" id="UP000694865">
    <property type="component" value="Unplaced"/>
</dbReference>
<evidence type="ECO:0000313" key="2">
    <source>
        <dbReference type="Proteomes" id="UP000694865"/>
    </source>
</evidence>
<protein>
    <submittedName>
        <fullName evidence="3">La-related protein 1-like</fullName>
    </submittedName>
</protein>
<dbReference type="Pfam" id="PF21071">
    <property type="entry name" value="LARP1_HEAT"/>
    <property type="match status" value="1"/>
</dbReference>
<evidence type="ECO:0000256" key="1">
    <source>
        <dbReference type="SAM" id="MobiDB-lite"/>
    </source>
</evidence>
<feature type="region of interest" description="Disordered" evidence="1">
    <location>
        <begin position="43"/>
        <end position="82"/>
    </location>
</feature>
<proteinExistence type="predicted"/>
<feature type="compositionally biased region" description="Polar residues" evidence="1">
    <location>
        <begin position="286"/>
        <end position="298"/>
    </location>
</feature>